<dbReference type="EMBL" id="BMAO01003144">
    <property type="protein sequence ID" value="GFQ85955.1"/>
    <property type="molecule type" value="Genomic_DNA"/>
</dbReference>
<dbReference type="PANTHER" id="PTHR45913">
    <property type="entry name" value="EPM2A-INTERACTING PROTEIN 1"/>
    <property type="match status" value="1"/>
</dbReference>
<name>A0A8X6KTF3_TRICU</name>
<evidence type="ECO:0000313" key="2">
    <source>
        <dbReference type="Proteomes" id="UP000887116"/>
    </source>
</evidence>
<dbReference type="AlphaFoldDB" id="A0A8X6KTF3"/>
<comment type="caution">
    <text evidence="1">The sequence shown here is derived from an EMBL/GenBank/DDBJ whole genome shotgun (WGS) entry which is preliminary data.</text>
</comment>
<proteinExistence type="predicted"/>
<evidence type="ECO:0000313" key="1">
    <source>
        <dbReference type="EMBL" id="GFQ85955.1"/>
    </source>
</evidence>
<dbReference type="Proteomes" id="UP000887116">
    <property type="component" value="Unassembled WGS sequence"/>
</dbReference>
<accession>A0A8X6KTF3</accession>
<reference evidence="1" key="1">
    <citation type="submission" date="2020-07" db="EMBL/GenBank/DDBJ databases">
        <title>Multicomponent nature underlies the extraordinary mechanical properties of spider dragline silk.</title>
        <authorList>
            <person name="Kono N."/>
            <person name="Nakamura H."/>
            <person name="Mori M."/>
            <person name="Yoshida Y."/>
            <person name="Ohtoshi R."/>
            <person name="Malay A.D."/>
            <person name="Moran D.A.P."/>
            <person name="Tomita M."/>
            <person name="Numata K."/>
            <person name="Arakawa K."/>
        </authorList>
    </citation>
    <scope>NUCLEOTIDE SEQUENCE</scope>
</reference>
<protein>
    <submittedName>
        <fullName evidence="1">Proteinral transcription factor ii-i repeat domain-containing protein 2a</fullName>
    </submittedName>
</protein>
<sequence>MSANTVARRVENIAKNISSQLFDKNGHVEWFSLALDESTDVSDTAQELIYIRVVDKSYEVHEELLDMYSIHGTTTGRDILKELKWPLIKRTFHGKT</sequence>
<gene>
    <name evidence="1" type="ORF">TNCT_402881</name>
</gene>
<dbReference type="PANTHER" id="PTHR45913:SF5">
    <property type="entry name" value="GENERAL TRANSCRIPTION FACTOR II-I REPEAT DOMAIN-CONTAINING PROTEIN 2A-LIKE PROTEIN"/>
    <property type="match status" value="1"/>
</dbReference>
<organism evidence="1 2">
    <name type="scientific">Trichonephila clavata</name>
    <name type="common">Joro spider</name>
    <name type="synonym">Nephila clavata</name>
    <dbReference type="NCBI Taxonomy" id="2740835"/>
    <lineage>
        <taxon>Eukaryota</taxon>
        <taxon>Metazoa</taxon>
        <taxon>Ecdysozoa</taxon>
        <taxon>Arthropoda</taxon>
        <taxon>Chelicerata</taxon>
        <taxon>Arachnida</taxon>
        <taxon>Araneae</taxon>
        <taxon>Araneomorphae</taxon>
        <taxon>Entelegynae</taxon>
        <taxon>Araneoidea</taxon>
        <taxon>Nephilidae</taxon>
        <taxon>Trichonephila</taxon>
    </lineage>
</organism>
<keyword evidence="2" id="KW-1185">Reference proteome</keyword>
<dbReference type="OrthoDB" id="6417506at2759"/>